<evidence type="ECO:0000313" key="1">
    <source>
        <dbReference type="EMBL" id="KAK9686546.1"/>
    </source>
</evidence>
<comment type="caution">
    <text evidence="1">The sequence shown here is derived from an EMBL/GenBank/DDBJ whole genome shotgun (WGS) entry which is preliminary data.</text>
</comment>
<reference evidence="1 2" key="1">
    <citation type="journal article" date="2024" name="BMC Genomics">
        <title>De novo assembly and annotation of Popillia japonica's genome with initial clues to its potential as an invasive pest.</title>
        <authorList>
            <person name="Cucini C."/>
            <person name="Boschi S."/>
            <person name="Funari R."/>
            <person name="Cardaioli E."/>
            <person name="Iannotti N."/>
            <person name="Marturano G."/>
            <person name="Paoli F."/>
            <person name="Bruttini M."/>
            <person name="Carapelli A."/>
            <person name="Frati F."/>
            <person name="Nardi F."/>
        </authorList>
    </citation>
    <scope>NUCLEOTIDE SEQUENCE [LARGE SCALE GENOMIC DNA]</scope>
    <source>
        <strain evidence="1">DMR45628</strain>
    </source>
</reference>
<gene>
    <name evidence="1" type="ORF">QE152_g37109</name>
</gene>
<evidence type="ECO:0000313" key="2">
    <source>
        <dbReference type="Proteomes" id="UP001458880"/>
    </source>
</evidence>
<dbReference type="Proteomes" id="UP001458880">
    <property type="component" value="Unassembled WGS sequence"/>
</dbReference>
<dbReference type="Gene3D" id="3.30.420.10">
    <property type="entry name" value="Ribonuclease H-like superfamily/Ribonuclease H"/>
    <property type="match status" value="1"/>
</dbReference>
<dbReference type="InterPro" id="IPR036397">
    <property type="entry name" value="RNaseH_sf"/>
</dbReference>
<keyword evidence="2" id="KW-1185">Reference proteome</keyword>
<organism evidence="1 2">
    <name type="scientific">Popillia japonica</name>
    <name type="common">Japanese beetle</name>
    <dbReference type="NCBI Taxonomy" id="7064"/>
    <lineage>
        <taxon>Eukaryota</taxon>
        <taxon>Metazoa</taxon>
        <taxon>Ecdysozoa</taxon>
        <taxon>Arthropoda</taxon>
        <taxon>Hexapoda</taxon>
        <taxon>Insecta</taxon>
        <taxon>Pterygota</taxon>
        <taxon>Neoptera</taxon>
        <taxon>Endopterygota</taxon>
        <taxon>Coleoptera</taxon>
        <taxon>Polyphaga</taxon>
        <taxon>Scarabaeiformia</taxon>
        <taxon>Scarabaeidae</taxon>
        <taxon>Rutelinae</taxon>
        <taxon>Popillia</taxon>
    </lineage>
</organism>
<proteinExistence type="predicted"/>
<dbReference type="AlphaFoldDB" id="A0AAW1IBJ3"/>
<protein>
    <submittedName>
        <fullName evidence="1">Uncharacterized protein</fullName>
    </submittedName>
</protein>
<sequence length="202" mass="23753">MELFQVLRNRGYVQRARAESKLHLTHYIMEKCNIVDSESKIHIEKDVHRFCMVLSKRWKQSYATTNKFLKRHEKWLNGEVSVSYLNKKTQHMPSTSRGRPEKTFEESSDRTKFRRVVHLLEGTRTSIGPTVQSCDWAHVGDDQRDWDIYLPQFAFAINTTRHETTGFTPAFLNFGRQLVPPKSLWREKPSLPPTNLKPKPKI</sequence>
<accession>A0AAW1IBJ3</accession>
<dbReference type="GO" id="GO:0003676">
    <property type="term" value="F:nucleic acid binding"/>
    <property type="evidence" value="ECO:0007669"/>
    <property type="project" value="InterPro"/>
</dbReference>
<dbReference type="EMBL" id="JASPKY010000698">
    <property type="protein sequence ID" value="KAK9686546.1"/>
    <property type="molecule type" value="Genomic_DNA"/>
</dbReference>
<name>A0AAW1IBJ3_POPJA</name>